<dbReference type="GO" id="GO:0005524">
    <property type="term" value="F:ATP binding"/>
    <property type="evidence" value="ECO:0007669"/>
    <property type="project" value="UniProtKB-UniRule"/>
</dbReference>
<evidence type="ECO:0008006" key="5">
    <source>
        <dbReference type="Google" id="ProtNLM"/>
    </source>
</evidence>
<name>A0A4P9WDE4_9FUNG</name>
<evidence type="ECO:0000256" key="2">
    <source>
        <dbReference type="SAM" id="MobiDB-lite"/>
    </source>
</evidence>
<sequence length="366" mass="38592">MAETAERIGSAVVVGQTPDANANRKPVAGPTSFSAEADWFLPATQAPNLCFPPSWTTPTPNPPNSGGACSGSRSAVTGSWSWKKANLTLIVLIPLSFPETGTVLAPLAAAPRGLAPLTTPYPGPHLDHCTGTTSACETCNVLCAALGGVETEGPLLTRSSFHEDALWIPKTDLDLGQDGRVRTLPLIVPEHRNSRPCIGPKISSEIGLNNQLVVAYSQILFVALAAPLAYLGGASPPHYRVTTDYSAVQDIGCTPDHVLLKPLFLFETESARVPDKLPWHTCIAAYYNTSDPCPMADSDSGHGATLTLLKPVAKASMSYQITNMLGSGAFGAAILGTLHGEQTAIKFVDIYKIENGKSLIHAELEA</sequence>
<organism evidence="3 4">
    <name type="scientific">Blyttiomyces helicus</name>
    <dbReference type="NCBI Taxonomy" id="388810"/>
    <lineage>
        <taxon>Eukaryota</taxon>
        <taxon>Fungi</taxon>
        <taxon>Fungi incertae sedis</taxon>
        <taxon>Chytridiomycota</taxon>
        <taxon>Chytridiomycota incertae sedis</taxon>
        <taxon>Chytridiomycetes</taxon>
        <taxon>Chytridiomycetes incertae sedis</taxon>
        <taxon>Blyttiomyces</taxon>
    </lineage>
</organism>
<feature type="region of interest" description="Disordered" evidence="2">
    <location>
        <begin position="51"/>
        <end position="70"/>
    </location>
</feature>
<protein>
    <recommendedName>
        <fullName evidence="5">Protein kinase domain-containing protein</fullName>
    </recommendedName>
</protein>
<keyword evidence="4" id="KW-1185">Reference proteome</keyword>
<feature type="binding site" evidence="1">
    <location>
        <position position="346"/>
    </location>
    <ligand>
        <name>ATP</name>
        <dbReference type="ChEBI" id="CHEBI:30616"/>
    </ligand>
</feature>
<feature type="region of interest" description="Disordered" evidence="2">
    <location>
        <begin position="1"/>
        <end position="29"/>
    </location>
</feature>
<evidence type="ECO:0000313" key="3">
    <source>
        <dbReference type="EMBL" id="RKO89683.1"/>
    </source>
</evidence>
<dbReference type="InterPro" id="IPR017441">
    <property type="entry name" value="Protein_kinase_ATP_BS"/>
</dbReference>
<gene>
    <name evidence="3" type="ORF">BDK51DRAFT_44620</name>
</gene>
<proteinExistence type="predicted"/>
<reference evidence="4" key="1">
    <citation type="journal article" date="2018" name="Nat. Microbiol.">
        <title>Leveraging single-cell genomics to expand the fungal tree of life.</title>
        <authorList>
            <person name="Ahrendt S.R."/>
            <person name="Quandt C.A."/>
            <person name="Ciobanu D."/>
            <person name="Clum A."/>
            <person name="Salamov A."/>
            <person name="Andreopoulos B."/>
            <person name="Cheng J.F."/>
            <person name="Woyke T."/>
            <person name="Pelin A."/>
            <person name="Henrissat B."/>
            <person name="Reynolds N.K."/>
            <person name="Benny G.L."/>
            <person name="Smith M.E."/>
            <person name="James T.Y."/>
            <person name="Grigoriev I.V."/>
        </authorList>
    </citation>
    <scope>NUCLEOTIDE SEQUENCE [LARGE SCALE GENOMIC DNA]</scope>
</reference>
<keyword evidence="1" id="KW-0067">ATP-binding</keyword>
<accession>A0A4P9WDE4</accession>
<evidence type="ECO:0000256" key="1">
    <source>
        <dbReference type="PROSITE-ProRule" id="PRU10141"/>
    </source>
</evidence>
<dbReference type="AlphaFoldDB" id="A0A4P9WDE4"/>
<keyword evidence="1" id="KW-0547">Nucleotide-binding</keyword>
<dbReference type="EMBL" id="KZ995948">
    <property type="protein sequence ID" value="RKO89683.1"/>
    <property type="molecule type" value="Genomic_DNA"/>
</dbReference>
<evidence type="ECO:0000313" key="4">
    <source>
        <dbReference type="Proteomes" id="UP000269721"/>
    </source>
</evidence>
<dbReference type="PROSITE" id="PS00107">
    <property type="entry name" value="PROTEIN_KINASE_ATP"/>
    <property type="match status" value="1"/>
</dbReference>
<dbReference type="Proteomes" id="UP000269721">
    <property type="component" value="Unassembled WGS sequence"/>
</dbReference>